<feature type="compositionally biased region" description="Polar residues" evidence="5">
    <location>
        <begin position="751"/>
        <end position="762"/>
    </location>
</feature>
<proteinExistence type="predicted"/>
<dbReference type="GeneID" id="63826040"/>
<feature type="compositionally biased region" description="Acidic residues" evidence="5">
    <location>
        <begin position="1771"/>
        <end position="1782"/>
    </location>
</feature>
<reference evidence="7 8" key="1">
    <citation type="journal article" date="2016" name="Mol. Biol. Evol.">
        <title>Comparative Genomics of Early-Diverging Mushroom-Forming Fungi Provides Insights into the Origins of Lignocellulose Decay Capabilities.</title>
        <authorList>
            <person name="Nagy L.G."/>
            <person name="Riley R."/>
            <person name="Tritt A."/>
            <person name="Adam C."/>
            <person name="Daum C."/>
            <person name="Floudas D."/>
            <person name="Sun H."/>
            <person name="Yadav J.S."/>
            <person name="Pangilinan J."/>
            <person name="Larsson K.H."/>
            <person name="Matsuura K."/>
            <person name="Barry K."/>
            <person name="Labutti K."/>
            <person name="Kuo R."/>
            <person name="Ohm R.A."/>
            <person name="Bhattacharya S.S."/>
            <person name="Shirouzu T."/>
            <person name="Yoshinaga Y."/>
            <person name="Martin F.M."/>
            <person name="Grigoriev I.V."/>
            <person name="Hibbett D.S."/>
        </authorList>
    </citation>
    <scope>NUCLEOTIDE SEQUENCE [LARGE SCALE GENOMIC DNA]</scope>
    <source>
        <strain evidence="7 8">93-53</strain>
    </source>
</reference>
<feature type="region of interest" description="Disordered" evidence="5">
    <location>
        <begin position="502"/>
        <end position="521"/>
    </location>
</feature>
<feature type="compositionally biased region" description="Polar residues" evidence="5">
    <location>
        <begin position="991"/>
        <end position="1008"/>
    </location>
</feature>
<feature type="compositionally biased region" description="Low complexity" evidence="5">
    <location>
        <begin position="1146"/>
        <end position="1160"/>
    </location>
</feature>
<feature type="region of interest" description="Disordered" evidence="5">
    <location>
        <begin position="689"/>
        <end position="708"/>
    </location>
</feature>
<feature type="compositionally biased region" description="Polar residues" evidence="5">
    <location>
        <begin position="1759"/>
        <end position="1769"/>
    </location>
</feature>
<feature type="region of interest" description="Disordered" evidence="5">
    <location>
        <begin position="1733"/>
        <end position="1792"/>
    </location>
</feature>
<keyword evidence="3" id="KW-0539">Nucleus</keyword>
<dbReference type="Proteomes" id="UP000076871">
    <property type="component" value="Unassembled WGS sequence"/>
</dbReference>
<dbReference type="OrthoDB" id="248320at2759"/>
<feature type="compositionally biased region" description="Low complexity" evidence="5">
    <location>
        <begin position="723"/>
        <end position="735"/>
    </location>
</feature>
<dbReference type="SUPFAM" id="SSF117289">
    <property type="entry name" value="Nucleoporin domain"/>
    <property type="match status" value="1"/>
</dbReference>
<dbReference type="InParanoid" id="A0A165E2E5"/>
<feature type="compositionally biased region" description="Polar residues" evidence="5">
    <location>
        <begin position="856"/>
        <end position="869"/>
    </location>
</feature>
<evidence type="ECO:0000259" key="6">
    <source>
        <dbReference type="Pfam" id="PF16755"/>
    </source>
</evidence>
<protein>
    <recommendedName>
        <fullName evidence="6">Nucleoporin Nup159/Nup146 N-terminal domain-containing protein</fullName>
    </recommendedName>
</protein>
<feature type="compositionally biased region" description="Low complexity" evidence="5">
    <location>
        <begin position="768"/>
        <end position="779"/>
    </location>
</feature>
<feature type="region of interest" description="Disordered" evidence="5">
    <location>
        <begin position="1806"/>
        <end position="1865"/>
    </location>
</feature>
<feature type="compositionally biased region" description="Low complexity" evidence="5">
    <location>
        <begin position="1357"/>
        <end position="1383"/>
    </location>
</feature>
<sequence>MALPLTEDSVHSLVLTPPPPLPSDIKRYKREALERDTDFLALRLLNKRVRVKLSPEVVGVEGLQGRANLFAIANHRGIFAAVVRASSSEFHIVVSPLADLRTAFASESSDDIPFAPRKRFPLTGFPSIIKFANNESRLLITFNDGTLAVYDVGALIEDGPATPLHTFPSVNNLIILQVEPNLGEHPELVAVLRDFRKSEENHHVAELYDVQALKPRGGWVRGRTPRERPTSVFWSPTGKEVALGLESGEITAYDPTKVYVMTAVVPRAGDTAQAVLGAKWLSKTELFAAYTPSPISVENSQAHFGITLDLEEKKFTTTSFLPLYLPFPGLRPPATIMPMLRDWDPAKYLIFVTDACTTDISLISNINDYWFKQELEESSTPTVPLDEELNETVLLGMEFDLTDNAPYQFIGASEEVTELPPSPILYAYVTDGTIIGWHVVNTKGFPYPGMVHMASQPIQPQESQMPAAPPPAVMATGAILPPPEPSPIEVESPATTIAATATSFQAPQPVPPTPASPVDDVMASEADNGLLSLSLGETGAAQDASKERPSMFGNFPTAASGDAGQSSPAGFSGDNMKPVSGFAAFGGSFGAFGSSVPSSTPTLSSLNEAKTQGFGQSAFGQPSSFGKSFFAPPASGHAAFGQPTSSQSALSQPITTQPGFGASGFGASGFVSSGFVSSGFAASGFGSSSFGKPPSTSQPAASSSGSGFAAFAETSPATLNFGTTTDTKPAWTATPSSDNQEMEVSAKEQPQPASSGGQTSDLFSFRGSSQQAATTFSQSLFGEQPPSSPQPAVLSDSSNNAFTAFASSGTATFGSASSSTEPKSALTMAASSTDISATIKEPPKFSFSFGEPPKPSASTESSKAFSTFAATIKPPTLNEPSKPSFSFGQAAKSTTPNESAQPATAAFGQISFGQPPSFASPSAVGSGSAFAAFAQASPSTLGPVPSKPETKPVWATTSSGPAVKTEAEAKEPSKPVVDGEQAIKAAPALMPSSQPAQESVQAGTSSYSAPEPGAFGQLKTTPYGFGKIDTGFGGFGTPISASSPFFKAAKGMEGSQLATGIQSAFSPTSIPGSSTSAFANLNAGTKSDAIRGLSPASPKFVTASVRRPLPRKSYEEMIRESDAEHGWAASEEKGEEEQEASEDESSSFLSESSSEELGSGSEEEELAEPRPDIKEVPSTSPASAEHVVESTAARSDAEKSASLSSGIPSPAGQEKAQSSPVAASSTTPPGSPSGMTSTPSAAQMPPPPVAPYVSQAFSFGRPSTRPVRSSPLASQSVTSDVDHKAERTAKPELAPSPFSLSTLQDSLAKATPESKPPHIPEFKIPPFPSSSVKMPPLPSPNFSFARPANAPTLTSQSKPPSFFSLVSPSPSGAASASGSMLSPKPATETALLGTRPVSALPQTRPASPFAPLPAASPLVPLPVPPAPFNLASGLKIPQVSSGAPGFKAPALQPSQPSGVSEQVKAAQNLQNECLNLHEVLTKEFEKVQFAAQDARNRCATLYRAHGGRHVVSDLGDSSKWAIGDSAQLEQIVRSVQHDLAILKEEKLACIAAIEQVEGSMLKASTRREEIAQFSEASRDPDFARMLESRTLGPEHLETQKQLRRDIRVLRDRVQQLEGQIHESKKKLDLFKSRKTGLHAPSLDTINRIYRNIDQAIQQQEDGVAELTARTAQLNLKLAQEASPTDYRLSWEKSSRRRELTPTVARSTAAALNAEMSAHKLKRALSMARKEPLLNDQAVSKPMTIQPRASLAQKPESMEPSLSNLNSSFTEVADDPFASDDSSELSHSAGPGHRLRVISKRHAKAIPLKKAPSSSPPAAKFDWGPLPGVKPMQSLPVDLRERGTPASDSGPSLSSSWVMEGFGERK</sequence>
<dbReference type="EMBL" id="KV427626">
    <property type="protein sequence ID" value="KZT06115.1"/>
    <property type="molecule type" value="Genomic_DNA"/>
</dbReference>
<evidence type="ECO:0000256" key="5">
    <source>
        <dbReference type="SAM" id="MobiDB-lite"/>
    </source>
</evidence>
<evidence type="ECO:0000256" key="1">
    <source>
        <dbReference type="ARBA" id="ARBA00004123"/>
    </source>
</evidence>
<feature type="compositionally biased region" description="Polar residues" evidence="5">
    <location>
        <begin position="878"/>
        <end position="902"/>
    </location>
</feature>
<dbReference type="InterPro" id="IPR015943">
    <property type="entry name" value="WD40/YVTN_repeat-like_dom_sf"/>
</dbReference>
<keyword evidence="8" id="KW-1185">Reference proteome</keyword>
<feature type="compositionally biased region" description="Low complexity" evidence="5">
    <location>
        <begin position="810"/>
        <end position="820"/>
    </location>
</feature>
<dbReference type="Gene3D" id="2.130.10.10">
    <property type="entry name" value="YVTN repeat-like/Quinoprotein amine dehydrogenase"/>
    <property type="match status" value="1"/>
</dbReference>
<gene>
    <name evidence="7" type="ORF">LAESUDRAFT_726338</name>
</gene>
<keyword evidence="2" id="KW-0813">Transport</keyword>
<comment type="subcellular location">
    <subcellularLocation>
        <location evidence="1">Nucleus</location>
    </subcellularLocation>
</comment>
<feature type="compositionally biased region" description="Low complexity" evidence="5">
    <location>
        <begin position="1846"/>
        <end position="1855"/>
    </location>
</feature>
<feature type="coiled-coil region" evidence="4">
    <location>
        <begin position="1599"/>
        <end position="1633"/>
    </location>
</feature>
<feature type="region of interest" description="Disordered" evidence="5">
    <location>
        <begin position="719"/>
        <end position="796"/>
    </location>
</feature>
<evidence type="ECO:0000256" key="2">
    <source>
        <dbReference type="ARBA" id="ARBA00022448"/>
    </source>
</evidence>
<dbReference type="InterPro" id="IPR039462">
    <property type="entry name" value="Nup159/Nup146_N"/>
</dbReference>
<feature type="compositionally biased region" description="Acidic residues" evidence="5">
    <location>
        <begin position="1133"/>
        <end position="1145"/>
    </location>
</feature>
<dbReference type="RefSeq" id="XP_040763855.1">
    <property type="nucleotide sequence ID" value="XM_040909011.1"/>
</dbReference>
<accession>A0A165E2E5</accession>
<organism evidence="7 8">
    <name type="scientific">Laetiporus sulphureus 93-53</name>
    <dbReference type="NCBI Taxonomy" id="1314785"/>
    <lineage>
        <taxon>Eukaryota</taxon>
        <taxon>Fungi</taxon>
        <taxon>Dikarya</taxon>
        <taxon>Basidiomycota</taxon>
        <taxon>Agaricomycotina</taxon>
        <taxon>Agaricomycetes</taxon>
        <taxon>Polyporales</taxon>
        <taxon>Laetiporus</taxon>
    </lineage>
</organism>
<evidence type="ECO:0000256" key="3">
    <source>
        <dbReference type="ARBA" id="ARBA00023242"/>
    </source>
</evidence>
<feature type="region of interest" description="Disordered" evidence="5">
    <location>
        <begin position="938"/>
        <end position="1013"/>
    </location>
</feature>
<feature type="region of interest" description="Disordered" evidence="5">
    <location>
        <begin position="1120"/>
        <end position="1386"/>
    </location>
</feature>
<evidence type="ECO:0000313" key="7">
    <source>
        <dbReference type="EMBL" id="KZT06115.1"/>
    </source>
</evidence>
<dbReference type="STRING" id="1314785.A0A165E2E5"/>
<evidence type="ECO:0000256" key="4">
    <source>
        <dbReference type="SAM" id="Coils"/>
    </source>
</evidence>
<feature type="region of interest" description="Disordered" evidence="5">
    <location>
        <begin position="810"/>
        <end position="921"/>
    </location>
</feature>
<evidence type="ECO:0000313" key="8">
    <source>
        <dbReference type="Proteomes" id="UP000076871"/>
    </source>
</evidence>
<feature type="compositionally biased region" description="Low complexity" evidence="5">
    <location>
        <begin position="1218"/>
        <end position="1242"/>
    </location>
</feature>
<feature type="region of interest" description="Disordered" evidence="5">
    <location>
        <begin position="538"/>
        <end position="572"/>
    </location>
</feature>
<feature type="domain" description="Nucleoporin Nup159/Nup146 N-terminal" evidence="6">
    <location>
        <begin position="67"/>
        <end position="421"/>
    </location>
</feature>
<feature type="compositionally biased region" description="Polar residues" evidence="5">
    <location>
        <begin position="642"/>
        <end position="655"/>
    </location>
</feature>
<dbReference type="GO" id="GO:0005634">
    <property type="term" value="C:nucleus"/>
    <property type="evidence" value="ECO:0007669"/>
    <property type="project" value="UniProtKB-SubCell"/>
</dbReference>
<feature type="region of interest" description="Disordered" evidence="5">
    <location>
        <begin position="636"/>
        <end position="655"/>
    </location>
</feature>
<keyword evidence="4" id="KW-0175">Coiled coil</keyword>
<dbReference type="Pfam" id="PF16755">
    <property type="entry name" value="Beta-prop_NUP159_NUP214"/>
    <property type="match status" value="1"/>
</dbReference>
<feature type="compositionally biased region" description="Basic and acidic residues" evidence="5">
    <location>
        <begin position="1280"/>
        <end position="1290"/>
    </location>
</feature>
<name>A0A165E2E5_9APHY</name>
<feature type="compositionally biased region" description="Low complexity" evidence="5">
    <location>
        <begin position="1806"/>
        <end position="1819"/>
    </location>
</feature>